<name>A0ABN8I3V1_9NEOP</name>
<sequence>MESLIYRRRDKAPRPMAKGFFPGASAETSTRMVYADHYWMPLLNGSRNKQLRLRRQWNPIEPIASPGCAIKKQHTKRTALGPQPPPQHHLRLNKQTPDKYALVYRDAIASASGCIPTSASIILRSDRVTRRREPRSYCLAIRVNFPVLPRLLIRLERSTRESISLQLSHCAVALVACVPRPTSTPGQRRAPKSLPTRRPIPRFQLFLRISLRLGGFPSEVGKKTTSAPVLLSRAAPCTGHYLLFALLFRHADISLGAPPIRVVCPPPPRPSLSLARARRGAGGRRVFGGLFEKGTRKRREARRAPHRRALLARIPMTRRDCARCRVTARVYDGALSRARVTRPRRSRR</sequence>
<evidence type="ECO:0000313" key="3">
    <source>
        <dbReference type="Proteomes" id="UP000837857"/>
    </source>
</evidence>
<evidence type="ECO:0000313" key="2">
    <source>
        <dbReference type="EMBL" id="CAH2044758.1"/>
    </source>
</evidence>
<reference evidence="2" key="1">
    <citation type="submission" date="2022-03" db="EMBL/GenBank/DDBJ databases">
        <authorList>
            <person name="Martin H S."/>
        </authorList>
    </citation>
    <scope>NUCLEOTIDE SEQUENCE</scope>
</reference>
<protein>
    <submittedName>
        <fullName evidence="2">Uncharacterized protein</fullName>
    </submittedName>
</protein>
<accession>A0ABN8I3V1</accession>
<gene>
    <name evidence="2" type="ORF">IPOD504_LOCUS4776</name>
</gene>
<feature type="non-terminal residue" evidence="2">
    <location>
        <position position="1"/>
    </location>
</feature>
<organism evidence="2 3">
    <name type="scientific">Iphiclides podalirius</name>
    <name type="common">scarce swallowtail</name>
    <dbReference type="NCBI Taxonomy" id="110791"/>
    <lineage>
        <taxon>Eukaryota</taxon>
        <taxon>Metazoa</taxon>
        <taxon>Ecdysozoa</taxon>
        <taxon>Arthropoda</taxon>
        <taxon>Hexapoda</taxon>
        <taxon>Insecta</taxon>
        <taxon>Pterygota</taxon>
        <taxon>Neoptera</taxon>
        <taxon>Endopterygota</taxon>
        <taxon>Lepidoptera</taxon>
        <taxon>Glossata</taxon>
        <taxon>Ditrysia</taxon>
        <taxon>Papilionoidea</taxon>
        <taxon>Papilionidae</taxon>
        <taxon>Papilioninae</taxon>
        <taxon>Iphiclides</taxon>
    </lineage>
</organism>
<dbReference type="Proteomes" id="UP000837857">
    <property type="component" value="Chromosome 16"/>
</dbReference>
<dbReference type="EMBL" id="OW152828">
    <property type="protein sequence ID" value="CAH2044758.1"/>
    <property type="molecule type" value="Genomic_DNA"/>
</dbReference>
<proteinExistence type="predicted"/>
<evidence type="ECO:0000256" key="1">
    <source>
        <dbReference type="SAM" id="MobiDB-lite"/>
    </source>
</evidence>
<feature type="region of interest" description="Disordered" evidence="1">
    <location>
        <begin position="72"/>
        <end position="92"/>
    </location>
</feature>
<keyword evidence="3" id="KW-1185">Reference proteome</keyword>